<dbReference type="GO" id="GO:0005634">
    <property type="term" value="C:nucleus"/>
    <property type="evidence" value="ECO:0007669"/>
    <property type="project" value="UniProtKB-SubCell"/>
</dbReference>
<organism evidence="8">
    <name type="scientific">Blastobotrys adeninivorans</name>
    <name type="common">Yeast</name>
    <name type="synonym">Arxula adeninivorans</name>
    <dbReference type="NCBI Taxonomy" id="409370"/>
    <lineage>
        <taxon>Eukaryota</taxon>
        <taxon>Fungi</taxon>
        <taxon>Dikarya</taxon>
        <taxon>Ascomycota</taxon>
        <taxon>Saccharomycotina</taxon>
        <taxon>Dipodascomycetes</taxon>
        <taxon>Dipodascales</taxon>
        <taxon>Trichomonascaceae</taxon>
        <taxon>Blastobotrys</taxon>
    </lineage>
</organism>
<reference evidence="8" key="2">
    <citation type="submission" date="2014-06" db="EMBL/GenBank/DDBJ databases">
        <title>The complete genome of Blastobotrys (Arxula) adeninivorans LS3 - a yeast of biotechnological interest.</title>
        <authorList>
            <person name="Kunze G."/>
            <person name="Gaillardin C."/>
            <person name="Czernicka M."/>
            <person name="Durrens P."/>
            <person name="Martin T."/>
            <person name="Boer E."/>
            <person name="Gabaldon T."/>
            <person name="Cruz J."/>
            <person name="Talla E."/>
            <person name="Marck C."/>
            <person name="Goffeau A."/>
            <person name="Barbe V."/>
            <person name="Baret P."/>
            <person name="Baronian K."/>
            <person name="Beier S."/>
            <person name="Bleykasten C."/>
            <person name="Bode R."/>
            <person name="Casaregola S."/>
            <person name="Despons L."/>
            <person name="Fairhead C."/>
            <person name="Giersberg M."/>
            <person name="Gierski P."/>
            <person name="Hahnel U."/>
            <person name="Hartmann A."/>
            <person name="Jankowska D."/>
            <person name="Jubin C."/>
            <person name="Jung P."/>
            <person name="Lafontaine I."/>
            <person name="Leh-Louis V."/>
            <person name="Lemaire M."/>
            <person name="Marcet-Houben M."/>
            <person name="Mascher M."/>
            <person name="Morel G."/>
            <person name="Richard G.-F."/>
            <person name="Riechen J."/>
            <person name="Sacerdot C."/>
            <person name="Sarkar A."/>
            <person name="Savel G."/>
            <person name="Schacherer J."/>
            <person name="Sherman D."/>
            <person name="Straub M.-L."/>
            <person name="Stein N."/>
            <person name="Thierry A."/>
            <person name="Trautwein-Schult A."/>
            <person name="Westhof E."/>
            <person name="Worch S."/>
            <person name="Dujon B."/>
            <person name="Souciet J.-L."/>
            <person name="Wincker P."/>
            <person name="Scholz U."/>
            <person name="Neuveglise N."/>
        </authorList>
    </citation>
    <scope>NUCLEOTIDE SEQUENCE</scope>
    <source>
        <strain evidence="8">LS3</strain>
    </source>
</reference>
<keyword evidence="3" id="KW-0238">DNA-binding</keyword>
<feature type="region of interest" description="Disordered" evidence="5">
    <location>
        <begin position="557"/>
        <end position="590"/>
    </location>
</feature>
<dbReference type="SUPFAM" id="SSF46689">
    <property type="entry name" value="Homeodomain-like"/>
    <property type="match status" value="2"/>
</dbReference>
<feature type="compositionally biased region" description="Low complexity" evidence="5">
    <location>
        <begin position="567"/>
        <end position="578"/>
    </location>
</feature>
<reference evidence="8" key="1">
    <citation type="submission" date="2014-02" db="EMBL/GenBank/DDBJ databases">
        <authorList>
            <person name="Genoscope - CEA"/>
        </authorList>
    </citation>
    <scope>NUCLEOTIDE SEQUENCE</scope>
    <source>
        <strain evidence="8">LS3</strain>
    </source>
</reference>
<keyword evidence="4" id="KW-0539">Nucleus</keyword>
<dbReference type="PROSITE" id="PS51294">
    <property type="entry name" value="HTH_MYB"/>
    <property type="match status" value="1"/>
</dbReference>
<dbReference type="PROSITE" id="PS50090">
    <property type="entry name" value="MYB_LIKE"/>
    <property type="match status" value="2"/>
</dbReference>
<evidence type="ECO:0000256" key="4">
    <source>
        <dbReference type="ARBA" id="ARBA00023242"/>
    </source>
</evidence>
<dbReference type="Gene3D" id="1.10.10.60">
    <property type="entry name" value="Homeodomain-like"/>
    <property type="match status" value="2"/>
</dbReference>
<protein>
    <submittedName>
        <fullName evidence="8">ARAD1D37686p</fullName>
    </submittedName>
</protein>
<dbReference type="EMBL" id="HG937694">
    <property type="protein sequence ID" value="CDP38574.1"/>
    <property type="molecule type" value="Genomic_DNA"/>
</dbReference>
<evidence type="ECO:0000256" key="3">
    <source>
        <dbReference type="ARBA" id="ARBA00023125"/>
    </source>
</evidence>
<evidence type="ECO:0000259" key="7">
    <source>
        <dbReference type="PROSITE" id="PS51294"/>
    </source>
</evidence>
<dbReference type="InterPro" id="IPR001005">
    <property type="entry name" value="SANT/Myb"/>
</dbReference>
<dbReference type="InterPro" id="IPR009057">
    <property type="entry name" value="Homeodomain-like_sf"/>
</dbReference>
<proteinExistence type="predicted"/>
<name>A0A060TCP2_BLAAD</name>
<feature type="region of interest" description="Disordered" evidence="5">
    <location>
        <begin position="150"/>
        <end position="209"/>
    </location>
</feature>
<feature type="domain" description="Myb-like" evidence="6">
    <location>
        <begin position="403"/>
        <end position="461"/>
    </location>
</feature>
<dbReference type="InterPro" id="IPR051651">
    <property type="entry name" value="DMTF1_DNA-bind_reg"/>
</dbReference>
<gene>
    <name evidence="8" type="ORF">GNLVRS02_ARAD1D37686g</name>
</gene>
<evidence type="ECO:0000256" key="1">
    <source>
        <dbReference type="ARBA" id="ARBA00004123"/>
    </source>
</evidence>
<feature type="domain" description="Myb-like" evidence="6">
    <location>
        <begin position="356"/>
        <end position="400"/>
    </location>
</feature>
<dbReference type="PANTHER" id="PTHR46380:SF2">
    <property type="entry name" value="CYCLIN-D-BINDING MYB-LIKE TRANSCRIPTION FACTOR 1"/>
    <property type="match status" value="1"/>
</dbReference>
<sequence>MSSFFTQVPSRWGFLPGRAGEDKVPSGTSKHKSKKKRKAKASDSLDAQLERALRDSDNLYNVEEFVNGDNDDDQQLGSAAKKQRKGSIDEGELIALLNHDANDSQWHSYLDMGTNVGGQVVASTSGADESAPPSTDPQELLFAPLEASNQNSKKNKKTNHHHHHHHDHQNDHGHNNNNNDKRRLQGVDPTLVPGNQSRAGAHGPSGEAGDQTLAKAMIQASELVRSLHGSTDNAGIEAPAPATATAPGVPVSVTANNGTGAPGTNKRGKSTSGAWAVDGSEAGGAFTLEEEATIDAFMSAYMREHGLTRQELCQRVWASERRKDAFWDEVSQTLPHRTRASVYKHVRRAYHVFESRGKWTPDEDEQLRRCVEERGAQWREIGLQLGRMPEDCRDRWRNYVKCGNQRAQNRWTFFEEEKLREIVTKMMEENPGGDINWTVVSERMNGVRSRIQCRYKWNKISNRSRAHRVRNMLQGDRLALIEQIKHYESENEIDWDRVATAEGRGVFTGEDFQVVFKMIKDQVPGHDQMSFQHLIKVLYDQLMQGPEELRNARVLGRPDREKVEIRPPTTATPSNSTPRDGYVESWTLKN</sequence>
<keyword evidence="2" id="KW-0677">Repeat</keyword>
<dbReference type="GO" id="GO:0000976">
    <property type="term" value="F:transcription cis-regulatory region binding"/>
    <property type="evidence" value="ECO:0007669"/>
    <property type="project" value="TreeGrafter"/>
</dbReference>
<feature type="domain" description="HTH myb-type" evidence="7">
    <location>
        <begin position="351"/>
        <end position="404"/>
    </location>
</feature>
<accession>A0A060TCP2</accession>
<evidence type="ECO:0000259" key="6">
    <source>
        <dbReference type="PROSITE" id="PS50090"/>
    </source>
</evidence>
<dbReference type="PANTHER" id="PTHR46380">
    <property type="entry name" value="CYCLIN-D-BINDING MYB-LIKE TRANSCRIPTION FACTOR 1"/>
    <property type="match status" value="1"/>
</dbReference>
<evidence type="ECO:0000313" key="8">
    <source>
        <dbReference type="EMBL" id="CDP38574.1"/>
    </source>
</evidence>
<evidence type="ECO:0000256" key="5">
    <source>
        <dbReference type="SAM" id="MobiDB-lite"/>
    </source>
</evidence>
<evidence type="ECO:0000256" key="2">
    <source>
        <dbReference type="ARBA" id="ARBA00022737"/>
    </source>
</evidence>
<dbReference type="GO" id="GO:0003700">
    <property type="term" value="F:DNA-binding transcription factor activity"/>
    <property type="evidence" value="ECO:0007669"/>
    <property type="project" value="TreeGrafter"/>
</dbReference>
<dbReference type="SMART" id="SM00717">
    <property type="entry name" value="SANT"/>
    <property type="match status" value="3"/>
</dbReference>
<dbReference type="CDD" id="cd00167">
    <property type="entry name" value="SANT"/>
    <property type="match status" value="2"/>
</dbReference>
<dbReference type="Pfam" id="PF13921">
    <property type="entry name" value="Myb_DNA-bind_6"/>
    <property type="match status" value="1"/>
</dbReference>
<dbReference type="InterPro" id="IPR017930">
    <property type="entry name" value="Myb_dom"/>
</dbReference>
<feature type="compositionally biased region" description="Basic and acidic residues" evidence="5">
    <location>
        <begin position="168"/>
        <end position="185"/>
    </location>
</feature>
<dbReference type="InterPro" id="IPR049260">
    <property type="entry name" value="REB1_MybAD"/>
</dbReference>
<dbReference type="AlphaFoldDB" id="A0A060TCP2"/>
<feature type="region of interest" description="Disordered" evidence="5">
    <location>
        <begin position="64"/>
        <end position="87"/>
    </location>
</feature>
<feature type="region of interest" description="Disordered" evidence="5">
    <location>
        <begin position="1"/>
        <end position="47"/>
    </location>
</feature>
<dbReference type="PhylomeDB" id="A0A060TCP2"/>
<dbReference type="Pfam" id="PF21559">
    <property type="entry name" value="Reb1_MybAD"/>
    <property type="match status" value="1"/>
</dbReference>
<dbReference type="Pfam" id="PF00249">
    <property type="entry name" value="Myb_DNA-binding"/>
    <property type="match status" value="1"/>
</dbReference>
<feature type="compositionally biased region" description="Basic residues" evidence="5">
    <location>
        <begin position="153"/>
        <end position="167"/>
    </location>
</feature>
<comment type="subcellular location">
    <subcellularLocation>
        <location evidence="1">Nucleus</location>
    </subcellularLocation>
</comment>
<feature type="compositionally biased region" description="Basic residues" evidence="5">
    <location>
        <begin position="29"/>
        <end position="39"/>
    </location>
</feature>